<dbReference type="GO" id="GO:1901711">
    <property type="term" value="P:negative regulation of homoserine biosynthetic process"/>
    <property type="evidence" value="ECO:0007669"/>
    <property type="project" value="EnsemblFungi"/>
</dbReference>
<dbReference type="PROSITE" id="PS50059">
    <property type="entry name" value="FKBP_PPIASE"/>
    <property type="match status" value="1"/>
</dbReference>
<feature type="domain" description="PPIase FKBP-type" evidence="6">
    <location>
        <begin position="25"/>
        <end position="123"/>
    </location>
</feature>
<dbReference type="AlphaFoldDB" id="A5E669"/>
<sequence length="125" mass="13127">MSGSETLPKVVITQEGDGKTFAQPGDTISIHYVGTLESNGSEFDSSRKRGKPFSCTIGVGQVIKGWDIALTNNFGKGGIPSISKGTQARLTIPPEIGYGSRGFPGLIPANSTLVFDVELLNVNGK</sequence>
<dbReference type="PANTHER" id="PTHR10516:SF443">
    <property type="entry name" value="FK506-BINDING PROTEIN 59-RELATED"/>
    <property type="match status" value="1"/>
</dbReference>
<dbReference type="GO" id="GO:0044183">
    <property type="term" value="F:protein folding chaperone"/>
    <property type="evidence" value="ECO:0007669"/>
    <property type="project" value="EnsemblFungi"/>
</dbReference>
<dbReference type="InterPro" id="IPR046357">
    <property type="entry name" value="PPIase_dom_sf"/>
</dbReference>
<dbReference type="InterPro" id="IPR001179">
    <property type="entry name" value="PPIase_FKBP_dom"/>
</dbReference>
<keyword evidence="8" id="KW-1185">Reference proteome</keyword>
<dbReference type="HOGENOM" id="CLU_013615_12_1_1"/>
<dbReference type="Proteomes" id="UP000001996">
    <property type="component" value="Unassembled WGS sequence"/>
</dbReference>
<reference evidence="7 8" key="1">
    <citation type="journal article" date="2009" name="Nature">
        <title>Evolution of pathogenicity and sexual reproduction in eight Candida genomes.</title>
        <authorList>
            <person name="Butler G."/>
            <person name="Rasmussen M.D."/>
            <person name="Lin M.F."/>
            <person name="Santos M.A."/>
            <person name="Sakthikumar S."/>
            <person name="Munro C.A."/>
            <person name="Rheinbay E."/>
            <person name="Grabherr M."/>
            <person name="Forche A."/>
            <person name="Reedy J.L."/>
            <person name="Agrafioti I."/>
            <person name="Arnaud M.B."/>
            <person name="Bates S."/>
            <person name="Brown A.J."/>
            <person name="Brunke S."/>
            <person name="Costanzo M.C."/>
            <person name="Fitzpatrick D.A."/>
            <person name="de Groot P.W."/>
            <person name="Harris D."/>
            <person name="Hoyer L.L."/>
            <person name="Hube B."/>
            <person name="Klis F.M."/>
            <person name="Kodira C."/>
            <person name="Lennard N."/>
            <person name="Logue M.E."/>
            <person name="Martin R."/>
            <person name="Neiman A.M."/>
            <person name="Nikolaou E."/>
            <person name="Quail M.A."/>
            <person name="Quinn J."/>
            <person name="Santos M.C."/>
            <person name="Schmitzberger F.F."/>
            <person name="Sherlock G."/>
            <person name="Shah P."/>
            <person name="Silverstein K.A."/>
            <person name="Skrzypek M.S."/>
            <person name="Soll D."/>
            <person name="Staggs R."/>
            <person name="Stansfield I."/>
            <person name="Stumpf M.P."/>
            <person name="Sudbery P.E."/>
            <person name="Srikantha T."/>
            <person name="Zeng Q."/>
            <person name="Berman J."/>
            <person name="Berriman M."/>
            <person name="Heitman J."/>
            <person name="Gow N.A."/>
            <person name="Lorenz M.C."/>
            <person name="Birren B.W."/>
            <person name="Kellis M."/>
            <person name="Cuomo C.A."/>
        </authorList>
    </citation>
    <scope>NUCLEOTIDE SEQUENCE [LARGE SCALE GENOMIC DNA]</scope>
    <source>
        <strain evidence="8">ATCC 11503 / BCRC 21390 / CBS 2605 / JCM 1781 / NBRC 1676 / NRRL YB-4239</strain>
    </source>
</reference>
<evidence type="ECO:0000256" key="5">
    <source>
        <dbReference type="PROSITE-ProRule" id="PRU00277"/>
    </source>
</evidence>
<dbReference type="FunCoup" id="A5E669">
    <property type="interactions" value="367"/>
</dbReference>
<keyword evidence="3 5" id="KW-0413">Isomerase</keyword>
<dbReference type="GO" id="GO:0005527">
    <property type="term" value="F:macrolide binding"/>
    <property type="evidence" value="ECO:0007669"/>
    <property type="project" value="EnsemblFungi"/>
</dbReference>
<dbReference type="GO" id="GO:0003755">
    <property type="term" value="F:peptidyl-prolyl cis-trans isomerase activity"/>
    <property type="evidence" value="ECO:0007669"/>
    <property type="project" value="UniProtKB-KW"/>
</dbReference>
<dbReference type="PANTHER" id="PTHR10516">
    <property type="entry name" value="PEPTIDYL-PROLYL CIS-TRANS ISOMERASE"/>
    <property type="match status" value="1"/>
</dbReference>
<evidence type="ECO:0000256" key="2">
    <source>
        <dbReference type="ARBA" id="ARBA00023110"/>
    </source>
</evidence>
<dbReference type="KEGG" id="lel:PVL30_005245"/>
<dbReference type="EMBL" id="CH981531">
    <property type="protein sequence ID" value="EDK46927.1"/>
    <property type="molecule type" value="Genomic_DNA"/>
</dbReference>
<comment type="catalytic activity">
    <reaction evidence="1 5">
        <text>[protein]-peptidylproline (omega=180) = [protein]-peptidylproline (omega=0)</text>
        <dbReference type="Rhea" id="RHEA:16237"/>
        <dbReference type="Rhea" id="RHEA-COMP:10747"/>
        <dbReference type="Rhea" id="RHEA-COMP:10748"/>
        <dbReference type="ChEBI" id="CHEBI:83833"/>
        <dbReference type="ChEBI" id="CHEBI:83834"/>
        <dbReference type="EC" id="5.2.1.8"/>
    </reaction>
</comment>
<evidence type="ECO:0000259" key="6">
    <source>
        <dbReference type="PROSITE" id="PS50059"/>
    </source>
</evidence>
<evidence type="ECO:0000256" key="1">
    <source>
        <dbReference type="ARBA" id="ARBA00000971"/>
    </source>
</evidence>
<dbReference type="GO" id="GO:1903332">
    <property type="term" value="P:regulation of protein folding"/>
    <property type="evidence" value="ECO:0007669"/>
    <property type="project" value="EnsemblFungi"/>
</dbReference>
<dbReference type="Gene3D" id="3.10.50.40">
    <property type="match status" value="1"/>
</dbReference>
<dbReference type="VEuPathDB" id="FungiDB:LELG_05108"/>
<dbReference type="GO" id="GO:0006366">
    <property type="term" value="P:transcription by RNA polymerase II"/>
    <property type="evidence" value="ECO:0007669"/>
    <property type="project" value="EnsemblFungi"/>
</dbReference>
<keyword evidence="2 5" id="KW-0697">Rotamase</keyword>
<dbReference type="GO" id="GO:0006325">
    <property type="term" value="P:chromatin organization"/>
    <property type="evidence" value="ECO:0007669"/>
    <property type="project" value="EnsemblFungi"/>
</dbReference>
<dbReference type="Pfam" id="PF00254">
    <property type="entry name" value="FKBP_C"/>
    <property type="match status" value="1"/>
</dbReference>
<accession>A5E669</accession>
<evidence type="ECO:0000256" key="4">
    <source>
        <dbReference type="ARBA" id="ARBA00038106"/>
    </source>
</evidence>
<dbReference type="FunFam" id="3.10.50.40:FF:000061">
    <property type="entry name" value="FK506-binding protein 1"/>
    <property type="match status" value="1"/>
</dbReference>
<dbReference type="GO" id="GO:0005737">
    <property type="term" value="C:cytoplasm"/>
    <property type="evidence" value="ECO:0007669"/>
    <property type="project" value="EnsemblFungi"/>
</dbReference>
<dbReference type="OrthoDB" id="1902587at2759"/>
<dbReference type="eggNOG" id="KOG0544">
    <property type="taxonomic scope" value="Eukaryota"/>
</dbReference>
<dbReference type="GO" id="GO:0001228">
    <property type="term" value="F:DNA-binding transcription activator activity, RNA polymerase II-specific"/>
    <property type="evidence" value="ECO:0007669"/>
    <property type="project" value="EnsemblFungi"/>
</dbReference>
<dbReference type="OMA" id="FTSMNNQ"/>
<gene>
    <name evidence="7" type="ORF">LELG_05108</name>
</gene>
<comment type="similarity">
    <text evidence="4">Belongs to the FKBP-type PPIase family. FKBP1 subfamily.</text>
</comment>
<name>A5E669_LODEL</name>
<dbReference type="EC" id="5.2.1.8" evidence="5"/>
<dbReference type="InterPro" id="IPR050689">
    <property type="entry name" value="FKBP-type_PPIase"/>
</dbReference>
<dbReference type="InParanoid" id="A5E669"/>
<protein>
    <recommendedName>
        <fullName evidence="5">peptidylprolyl isomerase</fullName>
        <ecNumber evidence="5">5.2.1.8</ecNumber>
    </recommendedName>
</protein>
<organism evidence="7 8">
    <name type="scientific">Lodderomyces elongisporus (strain ATCC 11503 / CBS 2605 / JCM 1781 / NBRC 1676 / NRRL YB-4239)</name>
    <name type="common">Yeast</name>
    <name type="synonym">Saccharomyces elongisporus</name>
    <dbReference type="NCBI Taxonomy" id="379508"/>
    <lineage>
        <taxon>Eukaryota</taxon>
        <taxon>Fungi</taxon>
        <taxon>Dikarya</taxon>
        <taxon>Ascomycota</taxon>
        <taxon>Saccharomycotina</taxon>
        <taxon>Pichiomycetes</taxon>
        <taxon>Debaryomycetaceae</taxon>
        <taxon>Candida/Lodderomyces clade</taxon>
        <taxon>Lodderomyces</taxon>
    </lineage>
</organism>
<dbReference type="SUPFAM" id="SSF54534">
    <property type="entry name" value="FKBP-like"/>
    <property type="match status" value="1"/>
</dbReference>
<evidence type="ECO:0000313" key="7">
    <source>
        <dbReference type="EMBL" id="EDK46927.1"/>
    </source>
</evidence>
<dbReference type="GeneID" id="5230884"/>
<proteinExistence type="inferred from homology"/>
<evidence type="ECO:0000313" key="8">
    <source>
        <dbReference type="Proteomes" id="UP000001996"/>
    </source>
</evidence>
<dbReference type="GO" id="GO:0070651">
    <property type="term" value="P:nonfunctional rRNA decay"/>
    <property type="evidence" value="ECO:0007669"/>
    <property type="project" value="EnsemblFungi"/>
</dbReference>
<evidence type="ECO:0000256" key="3">
    <source>
        <dbReference type="ARBA" id="ARBA00023235"/>
    </source>
</evidence>
<dbReference type="STRING" id="379508.A5E669"/>